<dbReference type="Gene3D" id="1.20.1250.20">
    <property type="entry name" value="MFS general substrate transporter like domains"/>
    <property type="match status" value="2"/>
</dbReference>
<dbReference type="CDD" id="cd17319">
    <property type="entry name" value="MFS_ExuT_GudP_like"/>
    <property type="match status" value="1"/>
</dbReference>
<name>A0A1A0RG94_MYCPR</name>
<dbReference type="SUPFAM" id="SSF103473">
    <property type="entry name" value="MFS general substrate transporter"/>
    <property type="match status" value="1"/>
</dbReference>
<evidence type="ECO:0000256" key="2">
    <source>
        <dbReference type="ARBA" id="ARBA00022692"/>
    </source>
</evidence>
<accession>A0A1A0RG94</accession>
<feature type="transmembrane region" description="Helical" evidence="5">
    <location>
        <begin position="291"/>
        <end position="312"/>
    </location>
</feature>
<evidence type="ECO:0000313" key="7">
    <source>
        <dbReference type="EMBL" id="OBB33545.1"/>
    </source>
</evidence>
<dbReference type="InterPro" id="IPR036259">
    <property type="entry name" value="MFS_trans_sf"/>
</dbReference>
<comment type="subcellular location">
    <subcellularLocation>
        <location evidence="1">Cell membrane</location>
        <topology evidence="1">Multi-pass membrane protein</topology>
    </subcellularLocation>
</comment>
<comment type="caution">
    <text evidence="7">The sequence shown here is derived from an EMBL/GenBank/DDBJ whole genome shotgun (WGS) entry which is preliminary data.</text>
</comment>
<evidence type="ECO:0000256" key="4">
    <source>
        <dbReference type="ARBA" id="ARBA00023136"/>
    </source>
</evidence>
<dbReference type="InterPro" id="IPR011701">
    <property type="entry name" value="MFS"/>
</dbReference>
<dbReference type="GO" id="GO:0005886">
    <property type="term" value="C:plasma membrane"/>
    <property type="evidence" value="ECO:0007669"/>
    <property type="project" value="UniProtKB-SubCell"/>
</dbReference>
<dbReference type="GO" id="GO:0022857">
    <property type="term" value="F:transmembrane transporter activity"/>
    <property type="evidence" value="ECO:0007669"/>
    <property type="project" value="InterPro"/>
</dbReference>
<feature type="transmembrane region" description="Helical" evidence="5">
    <location>
        <begin position="348"/>
        <end position="368"/>
    </location>
</feature>
<evidence type="ECO:0000256" key="3">
    <source>
        <dbReference type="ARBA" id="ARBA00022989"/>
    </source>
</evidence>
<feature type="transmembrane region" description="Helical" evidence="5">
    <location>
        <begin position="67"/>
        <end position="87"/>
    </location>
</feature>
<dbReference type="Pfam" id="PF07690">
    <property type="entry name" value="MFS_1"/>
    <property type="match status" value="1"/>
</dbReference>
<dbReference type="InterPro" id="IPR020846">
    <property type="entry name" value="MFS_dom"/>
</dbReference>
<organism evidence="7 8">
    <name type="scientific">Mycolicibacterium peregrinum</name>
    <name type="common">Mycobacterium peregrinum</name>
    <dbReference type="NCBI Taxonomy" id="43304"/>
    <lineage>
        <taxon>Bacteria</taxon>
        <taxon>Bacillati</taxon>
        <taxon>Actinomycetota</taxon>
        <taxon>Actinomycetes</taxon>
        <taxon>Mycobacteriales</taxon>
        <taxon>Mycobacteriaceae</taxon>
        <taxon>Mycolicibacterium</taxon>
    </lineage>
</organism>
<feature type="transmembrane region" description="Helical" evidence="5">
    <location>
        <begin position="27"/>
        <end position="47"/>
    </location>
</feature>
<dbReference type="InterPro" id="IPR050382">
    <property type="entry name" value="MFS_Na/Anion_cotransporter"/>
</dbReference>
<dbReference type="PANTHER" id="PTHR11662:SF399">
    <property type="entry name" value="FI19708P1-RELATED"/>
    <property type="match status" value="1"/>
</dbReference>
<evidence type="ECO:0000256" key="1">
    <source>
        <dbReference type="ARBA" id="ARBA00004651"/>
    </source>
</evidence>
<keyword evidence="2 5" id="KW-0812">Transmembrane</keyword>
<keyword evidence="3 5" id="KW-1133">Transmembrane helix</keyword>
<protein>
    <submittedName>
        <fullName evidence="7">MFS transporter</fullName>
    </submittedName>
</protein>
<proteinExistence type="predicted"/>
<feature type="transmembrane region" description="Helical" evidence="5">
    <location>
        <begin position="179"/>
        <end position="202"/>
    </location>
</feature>
<feature type="transmembrane region" description="Helical" evidence="5">
    <location>
        <begin position="388"/>
        <end position="407"/>
    </location>
</feature>
<evidence type="ECO:0000256" key="5">
    <source>
        <dbReference type="SAM" id="Phobius"/>
    </source>
</evidence>
<dbReference type="AlphaFoldDB" id="A0A1A0RG94"/>
<dbReference type="PROSITE" id="PS50850">
    <property type="entry name" value="MFS"/>
    <property type="match status" value="1"/>
</dbReference>
<evidence type="ECO:0000313" key="8">
    <source>
        <dbReference type="Proteomes" id="UP000093902"/>
    </source>
</evidence>
<reference evidence="8" key="1">
    <citation type="submission" date="2016-06" db="EMBL/GenBank/DDBJ databases">
        <authorList>
            <person name="Sutton G."/>
            <person name="Brinkac L."/>
            <person name="Sanka R."/>
            <person name="Adams M."/>
            <person name="Lau E."/>
            <person name="Mehaffy C."/>
            <person name="Tameris M."/>
            <person name="Hatherill M."/>
            <person name="Hanekom W."/>
            <person name="Mahomed H."/>
            <person name="Mcshane H."/>
        </authorList>
    </citation>
    <scope>NUCLEOTIDE SEQUENCE [LARGE SCALE GENOMIC DNA]</scope>
    <source>
        <strain evidence="8">852002-51209_SCH5440388</strain>
    </source>
</reference>
<feature type="domain" description="Major facilitator superfamily (MFS) profile" evidence="6">
    <location>
        <begin position="29"/>
        <end position="437"/>
    </location>
</feature>
<feature type="transmembrane region" description="Helical" evidence="5">
    <location>
        <begin position="249"/>
        <end position="271"/>
    </location>
</feature>
<evidence type="ECO:0000259" key="6">
    <source>
        <dbReference type="PROSITE" id="PS50850"/>
    </source>
</evidence>
<feature type="transmembrane region" description="Helical" evidence="5">
    <location>
        <begin position="413"/>
        <end position="433"/>
    </location>
</feature>
<dbReference type="EMBL" id="LZSO01000008">
    <property type="protein sequence ID" value="OBB33545.1"/>
    <property type="molecule type" value="Genomic_DNA"/>
</dbReference>
<feature type="transmembrane region" description="Helical" evidence="5">
    <location>
        <begin position="324"/>
        <end position="342"/>
    </location>
</feature>
<gene>
    <name evidence="7" type="ORF">A5792_10480</name>
</gene>
<keyword evidence="4 5" id="KW-0472">Membrane</keyword>
<dbReference type="Proteomes" id="UP000093902">
    <property type="component" value="Unassembled WGS sequence"/>
</dbReference>
<dbReference type="RefSeq" id="WP_064929263.1">
    <property type="nucleotide sequence ID" value="NZ_LZSO01000008.1"/>
</dbReference>
<dbReference type="OrthoDB" id="8596007at2"/>
<feature type="transmembrane region" description="Helical" evidence="5">
    <location>
        <begin position="94"/>
        <end position="120"/>
    </location>
</feature>
<sequence>MTTTPATKTGGGDHTPSGASRATKVRWAVAVFCAVGLAINYVDRSAISVSLPFMAEDFSLTPTEKGLILSAFSWSYALMQIPAGRLIDRFGERVMFGASVLVWSLFTAATAGVSSFAALLGLRLGLGVGEAGAYPASAKTVSHWFPLRLRGRATSVYDSGARIGSAAATPLIALVIGLFGWRAAFLFAGGLGILWAIGWWAWYRRPEIHSAVNELELAIIHESHREQAANNVVPDAKPMSIGELFKQRTVWGMMLGFFCLNFMITFFLTWFPSYLVEERGFDLLKLGIFGMIPPLAAILGSWAGGLIGDHLLGLGWSLNKVRKTCLVGGMLVCSVIALAAVAPAAWQALVLMSISYAAAAFTIVSIWCLPADVVDASTVGSLGSTQNFFSNIGSALSPIVIGAVYGATGSFELPLLLTAAVVVAGALCFGLLIKKVEPIRRPVDA</sequence>
<dbReference type="PANTHER" id="PTHR11662">
    <property type="entry name" value="SOLUTE CARRIER FAMILY 17"/>
    <property type="match status" value="1"/>
</dbReference>